<gene>
    <name evidence="1" type="ORF">EZS28_040816</name>
</gene>
<accession>A0A5J4TYW1</accession>
<dbReference type="Proteomes" id="UP000324800">
    <property type="component" value="Unassembled WGS sequence"/>
</dbReference>
<name>A0A5J4TYW1_9EUKA</name>
<reference evidence="1 2" key="1">
    <citation type="submission" date="2019-03" db="EMBL/GenBank/DDBJ databases">
        <title>Single cell metagenomics reveals metabolic interactions within the superorganism composed of flagellate Streblomastix strix and complex community of Bacteroidetes bacteria on its surface.</title>
        <authorList>
            <person name="Treitli S.C."/>
            <person name="Kolisko M."/>
            <person name="Husnik F."/>
            <person name="Keeling P."/>
            <person name="Hampl V."/>
        </authorList>
    </citation>
    <scope>NUCLEOTIDE SEQUENCE [LARGE SCALE GENOMIC DNA]</scope>
    <source>
        <strain evidence="1">ST1C</strain>
    </source>
</reference>
<comment type="caution">
    <text evidence="1">The sequence shown here is derived from an EMBL/GenBank/DDBJ whole genome shotgun (WGS) entry which is preliminary data.</text>
</comment>
<organism evidence="1 2">
    <name type="scientific">Streblomastix strix</name>
    <dbReference type="NCBI Taxonomy" id="222440"/>
    <lineage>
        <taxon>Eukaryota</taxon>
        <taxon>Metamonada</taxon>
        <taxon>Preaxostyla</taxon>
        <taxon>Oxymonadida</taxon>
        <taxon>Streblomastigidae</taxon>
        <taxon>Streblomastix</taxon>
    </lineage>
</organism>
<dbReference type="AlphaFoldDB" id="A0A5J4TYW1"/>
<proteinExistence type="predicted"/>
<protein>
    <submittedName>
        <fullName evidence="1">Uncharacterized protein</fullName>
    </submittedName>
</protein>
<evidence type="ECO:0000313" key="2">
    <source>
        <dbReference type="Proteomes" id="UP000324800"/>
    </source>
</evidence>
<feature type="non-terminal residue" evidence="1">
    <location>
        <position position="122"/>
    </location>
</feature>
<sequence length="122" mass="13976">MPLRYALKNSDINSFTDPQEQYFHQYDTTNGGPISFNQSDNEHTQKIGSYYTLSQNKGVDICSAAINYINLRLDCLLYHYWIQDTQLAIAYRMMGLIKIYCPTTDNYITSVQPLASTLSLAE</sequence>
<evidence type="ECO:0000313" key="1">
    <source>
        <dbReference type="EMBL" id="KAA6363656.1"/>
    </source>
</evidence>
<dbReference type="EMBL" id="SNRW01022638">
    <property type="protein sequence ID" value="KAA6363656.1"/>
    <property type="molecule type" value="Genomic_DNA"/>
</dbReference>